<dbReference type="GeneID" id="113689165"/>
<dbReference type="GO" id="GO:0043139">
    <property type="term" value="F:5'-3' DNA helicase activity"/>
    <property type="evidence" value="ECO:0007669"/>
    <property type="project" value="UniProtKB-EC"/>
</dbReference>
<dbReference type="Pfam" id="PF05970">
    <property type="entry name" value="PIF1"/>
    <property type="match status" value="1"/>
</dbReference>
<dbReference type="GO" id="GO:0016787">
    <property type="term" value="F:hydrolase activity"/>
    <property type="evidence" value="ECO:0007669"/>
    <property type="project" value="UniProtKB-KW"/>
</dbReference>
<protein>
    <recommendedName>
        <fullName evidence="1">ATP-dependent DNA helicase</fullName>
        <ecNumber evidence="1">5.6.2.3</ecNumber>
    </recommendedName>
</protein>
<dbReference type="RefSeq" id="XP_027062788.1">
    <property type="nucleotide sequence ID" value="XM_027206987.2"/>
</dbReference>
<reference evidence="5" key="1">
    <citation type="journal article" date="2025" name="Foods">
        <title>Unveiling the Microbial Signatures of Arabica Coffee Cherries: Insights into Ripeness Specific Diversity, Functional Traits, and Implications for Quality and Safety.</title>
        <authorList>
            <consortium name="RefSeq"/>
            <person name="Tenea G.N."/>
            <person name="Cifuentes V."/>
            <person name="Reyes P."/>
            <person name="Cevallos-Vallejos M."/>
        </authorList>
    </citation>
    <scope>NUCLEOTIDE SEQUENCE [LARGE SCALE GENOMIC DNA]</scope>
</reference>
<feature type="domain" description="DNA helicase Pif1-like DEAD-box helicase" evidence="3">
    <location>
        <begin position="1107"/>
        <end position="1314"/>
    </location>
</feature>
<feature type="region of interest" description="Disordered" evidence="2">
    <location>
        <begin position="89"/>
        <end position="116"/>
    </location>
</feature>
<dbReference type="Pfam" id="PF14214">
    <property type="entry name" value="Helitron_like_N"/>
    <property type="match status" value="1"/>
</dbReference>
<comment type="catalytic activity">
    <reaction evidence="1">
        <text>ATP + H2O = ADP + phosphate + H(+)</text>
        <dbReference type="Rhea" id="RHEA:13065"/>
        <dbReference type="ChEBI" id="CHEBI:15377"/>
        <dbReference type="ChEBI" id="CHEBI:15378"/>
        <dbReference type="ChEBI" id="CHEBI:30616"/>
        <dbReference type="ChEBI" id="CHEBI:43474"/>
        <dbReference type="ChEBI" id="CHEBI:456216"/>
        <dbReference type="EC" id="5.6.2.3"/>
    </reaction>
</comment>
<evidence type="ECO:0000259" key="3">
    <source>
        <dbReference type="Pfam" id="PF05970"/>
    </source>
</evidence>
<evidence type="ECO:0000256" key="2">
    <source>
        <dbReference type="SAM" id="MobiDB-lite"/>
    </source>
</evidence>
<dbReference type="GO" id="GO:0000723">
    <property type="term" value="P:telomere maintenance"/>
    <property type="evidence" value="ECO:0007669"/>
    <property type="project" value="InterPro"/>
</dbReference>
<dbReference type="OrthoDB" id="2272314at2759"/>
<keyword evidence="1" id="KW-0347">Helicase</keyword>
<evidence type="ECO:0000313" key="6">
    <source>
        <dbReference type="RefSeq" id="XP_027062788.1"/>
    </source>
</evidence>
<evidence type="ECO:0000259" key="4">
    <source>
        <dbReference type="Pfam" id="PF14214"/>
    </source>
</evidence>
<dbReference type="EC" id="5.6.2.3" evidence="1"/>
<keyword evidence="1" id="KW-0067">ATP-binding</keyword>
<feature type="region of interest" description="Disordered" evidence="2">
    <location>
        <begin position="1380"/>
        <end position="1421"/>
    </location>
</feature>
<keyword evidence="1" id="KW-0547">Nucleotide-binding</keyword>
<comment type="cofactor">
    <cofactor evidence="1">
        <name>Mg(2+)</name>
        <dbReference type="ChEBI" id="CHEBI:18420"/>
    </cofactor>
</comment>
<dbReference type="InterPro" id="IPR025476">
    <property type="entry name" value="Helitron_helicase-like"/>
</dbReference>
<accession>A0A6P6S9E4</accession>
<dbReference type="SUPFAM" id="SSF52540">
    <property type="entry name" value="P-loop containing nucleoside triphosphate hydrolases"/>
    <property type="match status" value="2"/>
</dbReference>
<evidence type="ECO:0000313" key="5">
    <source>
        <dbReference type="Proteomes" id="UP001652660"/>
    </source>
</evidence>
<dbReference type="PANTHER" id="PTHR10492">
    <property type="match status" value="1"/>
</dbReference>
<dbReference type="InterPro" id="IPR010285">
    <property type="entry name" value="DNA_helicase_pif1-like_DEAD"/>
</dbReference>
<gene>
    <name evidence="6" type="primary">LOC113689165</name>
</gene>
<feature type="compositionally biased region" description="Low complexity" evidence="2">
    <location>
        <begin position="99"/>
        <end position="116"/>
    </location>
</feature>
<reference evidence="6" key="2">
    <citation type="submission" date="2025-08" db="UniProtKB">
        <authorList>
            <consortium name="RefSeq"/>
        </authorList>
    </citation>
    <scope>IDENTIFICATION</scope>
    <source>
        <tissue evidence="6">Leaves</tissue>
    </source>
</reference>
<dbReference type="Gene3D" id="3.40.50.300">
    <property type="entry name" value="P-loop containing nucleotide triphosphate hydrolases"/>
    <property type="match status" value="1"/>
</dbReference>
<dbReference type="Proteomes" id="UP001652660">
    <property type="component" value="Chromosome 5c"/>
</dbReference>
<comment type="similarity">
    <text evidence="1">Belongs to the helicase family.</text>
</comment>
<dbReference type="GO" id="GO:0006310">
    <property type="term" value="P:DNA recombination"/>
    <property type="evidence" value="ECO:0007669"/>
    <property type="project" value="UniProtKB-KW"/>
</dbReference>
<organism evidence="5 6">
    <name type="scientific">Coffea arabica</name>
    <name type="common">Arabian coffee</name>
    <dbReference type="NCBI Taxonomy" id="13443"/>
    <lineage>
        <taxon>Eukaryota</taxon>
        <taxon>Viridiplantae</taxon>
        <taxon>Streptophyta</taxon>
        <taxon>Embryophyta</taxon>
        <taxon>Tracheophyta</taxon>
        <taxon>Spermatophyta</taxon>
        <taxon>Magnoliopsida</taxon>
        <taxon>eudicotyledons</taxon>
        <taxon>Gunneridae</taxon>
        <taxon>Pentapetalae</taxon>
        <taxon>asterids</taxon>
        <taxon>lamiids</taxon>
        <taxon>Gentianales</taxon>
        <taxon>Rubiaceae</taxon>
        <taxon>Ixoroideae</taxon>
        <taxon>Gardenieae complex</taxon>
        <taxon>Bertiereae - Coffeeae clade</taxon>
        <taxon>Coffeeae</taxon>
        <taxon>Coffea</taxon>
    </lineage>
</organism>
<keyword evidence="1" id="KW-0234">DNA repair</keyword>
<proteinExistence type="inferred from homology"/>
<evidence type="ECO:0000256" key="1">
    <source>
        <dbReference type="RuleBase" id="RU363044"/>
    </source>
</evidence>
<sequence length="1421" mass="161859">MDQEKKDALLRRRRAAYAAKKQSCPLAPTLGAQQLEKNKSMRAHCSTGFETASFQANTPFGAHEIPATDVEDIMSSDELADAFDGISKQLAPDMGSQNLPPESSLPVSSSDVPSPLGVHRMVPVEEGTCVLDFGNSRISESSNNPQIVVNTRVEGGGKSKRSRITDSLRSKTIPTKPLVLPSVPDCEHCGAKRFTLEPPKFCCRGGEISVVCPTMPYELFRLYSGTDEECVEFRKWVRTYNNNLAFTSFGAKYDRALTKNTKGVYTFRVQGQVYHLLNSLVSPTDQATGVQLYFYDQEEELSKRLAGSPRLRESTLKLLMRILEANPYTKFFKGLRDIPDLDNHRIVLNSDPQLDQRVYNLPASSQVAAIWAENEDEALEKGAHIQVYTHSNVTHRIPHYFASYDPLQYPLLFPRGEPGWHYGIPKSTDPNEKNMDHDADDDVVPNFSLIGSASGLIQQEHEAAESGKKQRDTISAREYYCYLLQMRENDRSMLLHTRRLLQQFAVDIYVKIETSRLDFHRKNQTNIRTEILQGVMDSLSAGQTEGKNVGRRVYLPASFIGGPRDMRRRYVDAMALVQKFGRPDLFITMTCNTQWREIQENLKYGEDAQDRPDLVSRVFRAKFELLKAEIVKKKLFGEVAACVHVIEFQKRGLPHAHLLVILKPEFKPLNSDAYDRIVSTEIPDPKKQSYLYNLVIKHMMHGPCGILNKDNVCMKDGLCKNHYPKDFSEFTVHTEDSYPHYKRRNNGRSVRVRNSNLDNRWVVPYNPYLLALFDYHMNVEICSTVKLVKYLYKYVYKGHDRVSFHIHSESDPNDIDEIKDFQAGRWVAAAEAFWRIYRFNLNEMAPAVYTLQLHLPGQQMISFHKNTNLADLLDRADFSKTMLTKFFRMNKTNKRAQGLKCLYREFPEFFVWKPAKKKWTERKRKRVIGRVVTVAPNEGERYYLRLLLSHVRAPTCFEDLLTVNGKLMLSYREAAFQMGLLQSDTHLEDTLNEAAAFQMSSSLRTLFAILLAYCSPSNPRALWEKYEAEMSRDFERARSFSAQNVEHIRRCVLLDINKSLEQMGKNVNDYHLVPTDFILSHDERLTREIQSELSIQFTEQDLLLPSKLNIGQRYAYDVILQEVFSSGNTSFFVDGPGGTGKTFLYRSILATLRSQGFIAIAVASSGVAASILPGGRTAHSRFKIPFDISASKVCHISKQSSVARLILMAKLILWDEASMAKRDTIEVFDRLLRDVMDSDLPFGGKVVVFGGDFRQTLPVIQNATKDQQIEASFVNSPLWSSLRKLILTENMRAISDSHFSDFLLRIGEGCEPEDEDGKITLSNDISIPFDNKEDSLNRLVDFVFSDLSVYSSDPYQITNRCILTPKNTCVDDINEMMIDQGQRSSSKPRVRLTRRFKDAGEIEEGPTGVDDSGSTKKTKLV</sequence>
<dbReference type="PANTHER" id="PTHR10492:SF100">
    <property type="entry name" value="ATP-DEPENDENT DNA HELICASE"/>
    <property type="match status" value="1"/>
</dbReference>
<keyword evidence="5" id="KW-1185">Reference proteome</keyword>
<feature type="domain" description="Helitron helicase-like" evidence="4">
    <location>
        <begin position="479"/>
        <end position="660"/>
    </location>
</feature>
<name>A0A6P6S9E4_COFAR</name>
<dbReference type="GO" id="GO:0005524">
    <property type="term" value="F:ATP binding"/>
    <property type="evidence" value="ECO:0007669"/>
    <property type="project" value="UniProtKB-KW"/>
</dbReference>
<dbReference type="GO" id="GO:0006281">
    <property type="term" value="P:DNA repair"/>
    <property type="evidence" value="ECO:0007669"/>
    <property type="project" value="UniProtKB-KW"/>
</dbReference>
<keyword evidence="1" id="KW-0233">DNA recombination</keyword>
<keyword evidence="1" id="KW-0378">Hydrolase</keyword>
<dbReference type="InterPro" id="IPR027417">
    <property type="entry name" value="P-loop_NTPase"/>
</dbReference>
<keyword evidence="1" id="KW-0227">DNA damage</keyword>